<dbReference type="InterPro" id="IPR052648">
    <property type="entry name" value="Ser-tRNA(Sec)_kinase"/>
</dbReference>
<dbReference type="EMBL" id="AMPZ03000003">
    <property type="protein sequence ID" value="KAH9587395.1"/>
    <property type="molecule type" value="Genomic_DNA"/>
</dbReference>
<comment type="caution">
    <text evidence="1">The sequence shown here is derived from an EMBL/GenBank/DDBJ whole genome shotgun (WGS) entry which is preliminary data.</text>
</comment>
<dbReference type="InterPro" id="IPR013641">
    <property type="entry name" value="KTI12/PSTK"/>
</dbReference>
<dbReference type="Gene3D" id="3.40.50.300">
    <property type="entry name" value="P-loop containing nucleotide triphosphate hydrolases"/>
    <property type="match status" value="1"/>
</dbReference>
<dbReference type="GO" id="GO:0016301">
    <property type="term" value="F:kinase activity"/>
    <property type="evidence" value="ECO:0007669"/>
    <property type="project" value="TreeGrafter"/>
</dbReference>
<dbReference type="PANTHER" id="PTHR20873">
    <property type="entry name" value="L-SERYL-TRNA(SEC) KINASE"/>
    <property type="match status" value="1"/>
</dbReference>
<name>A0A6A5D3S4_SCHHA</name>
<dbReference type="KEGG" id="shx:MS3_00005148"/>
<dbReference type="Pfam" id="PF08433">
    <property type="entry name" value="KTI12"/>
    <property type="match status" value="1"/>
</dbReference>
<accession>A0A6A5D3S4</accession>
<sequence>MDIIVQWLRPLLASHDERLPLNFTFKNNLIKSIVRLPLQKTSIDVEIGNLSQSMGLVLMKQVVLTTVLGLPGSGKSTLCERLHQLETNDCSVMWLEYDQLVPVQILSLKANNSDWKDWRQAVVGCLEKLLALWKGFDIIHDLNEKEKVIWLRINIYSTLDAKDIIVLLDDNFYYFSMRRSFYNLAKKYSCSYASIVCKCAIDTCILRNRARPSPVPDDTIHKMERKFEWPDPVNNLWEKHTITISSLQENVHNPVSLLRFLKLLLNQPIISEDSVKDEEKNRSKRINLDSLLHNVDIHLRKVTNHTIKSKDCLWRTQYAKMASDIKAQCLQELHKTIFGGNSIWTVENCQKFAEELFYEKLDEVLNKKVTTG</sequence>
<dbReference type="PANTHER" id="PTHR20873:SF0">
    <property type="entry name" value="L-SERYL-TRNA(SEC) KINASE"/>
    <property type="match status" value="1"/>
</dbReference>
<reference evidence="1" key="2">
    <citation type="journal article" date="2019" name="Gigascience">
        <title>High-quality Schistosoma haematobium genome achieved by single-molecule and long-range sequencing.</title>
        <authorList>
            <person name="Stroehlein A.J."/>
            <person name="Korhonen P.K."/>
            <person name="Chong T.M."/>
            <person name="Lim Y.L."/>
            <person name="Chan K.G."/>
            <person name="Webster B."/>
            <person name="Rollinson D."/>
            <person name="Brindley P.J."/>
            <person name="Gasser R.B."/>
            <person name="Young N.D."/>
        </authorList>
    </citation>
    <scope>NUCLEOTIDE SEQUENCE</scope>
</reference>
<proteinExistence type="predicted"/>
<organism evidence="1 2">
    <name type="scientific">Schistosoma haematobium</name>
    <name type="common">Blood fluke</name>
    <dbReference type="NCBI Taxonomy" id="6185"/>
    <lineage>
        <taxon>Eukaryota</taxon>
        <taxon>Metazoa</taxon>
        <taxon>Spiralia</taxon>
        <taxon>Lophotrochozoa</taxon>
        <taxon>Platyhelminthes</taxon>
        <taxon>Trematoda</taxon>
        <taxon>Digenea</taxon>
        <taxon>Strigeidida</taxon>
        <taxon>Schistosomatoidea</taxon>
        <taxon>Schistosomatidae</taxon>
        <taxon>Schistosoma</taxon>
    </lineage>
</organism>
<dbReference type="AlphaFoldDB" id="A0A6A5D3S4"/>
<dbReference type="SUPFAM" id="SSF52540">
    <property type="entry name" value="P-loop containing nucleoside triphosphate hydrolases"/>
    <property type="match status" value="1"/>
</dbReference>
<dbReference type="GeneID" id="24588296"/>
<evidence type="ECO:0000313" key="2">
    <source>
        <dbReference type="Proteomes" id="UP000471633"/>
    </source>
</evidence>
<evidence type="ECO:0000313" key="1">
    <source>
        <dbReference type="EMBL" id="KAH9587395.1"/>
    </source>
</evidence>
<dbReference type="GO" id="GO:0000049">
    <property type="term" value="F:tRNA binding"/>
    <property type="evidence" value="ECO:0007669"/>
    <property type="project" value="TreeGrafter"/>
</dbReference>
<dbReference type="Proteomes" id="UP000471633">
    <property type="component" value="Unassembled WGS sequence"/>
</dbReference>
<keyword evidence="2" id="KW-1185">Reference proteome</keyword>
<reference evidence="1" key="3">
    <citation type="submission" date="2021-06" db="EMBL/GenBank/DDBJ databases">
        <title>Chromosome-level genome assembly for S. haematobium.</title>
        <authorList>
            <person name="Stroehlein A.J."/>
        </authorList>
    </citation>
    <scope>NUCLEOTIDE SEQUENCE</scope>
</reference>
<reference evidence="1" key="4">
    <citation type="journal article" date="2022" name="PLoS Pathog.">
        <title>Chromosome-level genome of Schistosoma haematobium underpins genome-wide explorations of molecular variation.</title>
        <authorList>
            <person name="Stroehlein A.J."/>
            <person name="Korhonen P.K."/>
            <person name="Lee V.V."/>
            <person name="Ralph S.A."/>
            <person name="Mentink-Kane M."/>
            <person name="You H."/>
            <person name="McManus D.P."/>
            <person name="Tchuente L.T."/>
            <person name="Stothard J.R."/>
            <person name="Kaur P."/>
            <person name="Dudchenko O."/>
            <person name="Aiden E.L."/>
            <person name="Yang B."/>
            <person name="Yang H."/>
            <person name="Emery A.M."/>
            <person name="Webster B.L."/>
            <person name="Brindley P.J."/>
            <person name="Rollinson D."/>
            <person name="Chang B.C.H."/>
            <person name="Gasser R.B."/>
            <person name="Young N.D."/>
        </authorList>
    </citation>
    <scope>NUCLEOTIDE SEQUENCE</scope>
</reference>
<dbReference type="InterPro" id="IPR027417">
    <property type="entry name" value="P-loop_NTPase"/>
</dbReference>
<reference evidence="1" key="1">
    <citation type="journal article" date="2012" name="Nat. Genet.">
        <title>Whole-genome sequence of Schistosoma haematobium.</title>
        <authorList>
            <person name="Young N.D."/>
            <person name="Jex A.R."/>
            <person name="Li B."/>
            <person name="Liu S."/>
            <person name="Yang L."/>
            <person name="Xiong Z."/>
            <person name="Li Y."/>
            <person name="Cantacessi C."/>
            <person name="Hall R.S."/>
            <person name="Xu X."/>
            <person name="Chen F."/>
            <person name="Wu X."/>
            <person name="Zerlotini A."/>
            <person name="Oliveira G."/>
            <person name="Hofmann A."/>
            <person name="Zhang G."/>
            <person name="Fang X."/>
            <person name="Kang Y."/>
            <person name="Campbell B.E."/>
            <person name="Loukas A."/>
            <person name="Ranganathan S."/>
            <person name="Rollinson D."/>
            <person name="Rinaldi G."/>
            <person name="Brindley P.J."/>
            <person name="Yang H."/>
            <person name="Wang J."/>
            <person name="Wang J."/>
            <person name="Gasser R.B."/>
        </authorList>
    </citation>
    <scope>NUCLEOTIDE SEQUENCE</scope>
</reference>
<dbReference type="CTD" id="24588296"/>
<gene>
    <name evidence="1" type="ORF">MS3_00005148</name>
</gene>
<protein>
    <submittedName>
        <fullName evidence="1">Uncharacterized protein</fullName>
    </submittedName>
</protein>
<dbReference type="RefSeq" id="XP_035585775.1">
    <property type="nucleotide sequence ID" value="XM_035731660.2"/>
</dbReference>